<reference evidence="1 2" key="1">
    <citation type="submission" date="2018-04" db="EMBL/GenBank/DDBJ databases">
        <title>Genomic Encyclopedia of Archaeal and Bacterial Type Strains, Phase II (KMG-II): from individual species to whole genera.</title>
        <authorList>
            <person name="Goeker M."/>
        </authorList>
    </citation>
    <scope>NUCLEOTIDE SEQUENCE [LARGE SCALE GENOMIC DNA]</scope>
    <source>
        <strain evidence="1 2">DSM 23082</strain>
    </source>
</reference>
<dbReference type="PANTHER" id="PTHR36932">
    <property type="entry name" value="CAPSULAR POLYSACCHARIDE BIOSYNTHESIS PROTEIN"/>
    <property type="match status" value="1"/>
</dbReference>
<dbReference type="InterPro" id="IPR053158">
    <property type="entry name" value="CapK_Type1_Caps_Biosynth"/>
</dbReference>
<gene>
    <name evidence="1" type="ORF">C8P64_0458</name>
</gene>
<keyword evidence="2" id="KW-1185">Reference proteome</keyword>
<protein>
    <submittedName>
        <fullName evidence="1">Phenylacetate-coenzyme A ligase PaaK-like adenylate-forming protein</fullName>
    </submittedName>
</protein>
<dbReference type="PANTHER" id="PTHR36932:SF1">
    <property type="entry name" value="CAPSULAR POLYSACCHARIDE BIOSYNTHESIS PROTEIN"/>
    <property type="match status" value="1"/>
</dbReference>
<evidence type="ECO:0000313" key="1">
    <source>
        <dbReference type="EMBL" id="PTX44479.1"/>
    </source>
</evidence>
<dbReference type="Proteomes" id="UP000244174">
    <property type="component" value="Unassembled WGS sequence"/>
</dbReference>
<dbReference type="GO" id="GO:0016874">
    <property type="term" value="F:ligase activity"/>
    <property type="evidence" value="ECO:0007669"/>
    <property type="project" value="UniProtKB-KW"/>
</dbReference>
<dbReference type="RefSeq" id="WP_108170435.1">
    <property type="nucleotide sequence ID" value="NZ_QBKQ01000001.1"/>
</dbReference>
<dbReference type="InterPro" id="IPR042099">
    <property type="entry name" value="ANL_N_sf"/>
</dbReference>
<accession>A0A2T6AKY3</accession>
<dbReference type="SUPFAM" id="SSF56801">
    <property type="entry name" value="Acetyl-CoA synthetase-like"/>
    <property type="match status" value="1"/>
</dbReference>
<organism evidence="1 2">
    <name type="scientific">Christiangramia gaetbulicola</name>
    <dbReference type="NCBI Taxonomy" id="703340"/>
    <lineage>
        <taxon>Bacteria</taxon>
        <taxon>Pseudomonadati</taxon>
        <taxon>Bacteroidota</taxon>
        <taxon>Flavobacteriia</taxon>
        <taxon>Flavobacteriales</taxon>
        <taxon>Flavobacteriaceae</taxon>
        <taxon>Christiangramia</taxon>
    </lineage>
</organism>
<sequence length="405" mass="48056">MKSRFTYIVNQLNLLKWIKQLILGPAYLIHVDKIRKSKKWDIYRIDDYQNLNISEKQLISKNDIKNDFLYFLKKHPLVPIKQVSTGGTSGKPFIFYQDLIFARQKERAYIYDIWKTIGYNPFDFRIVVRGNIPQNGIQYNWFENALIISQDFFIPKNKIYLQQLFYENPSFLHVYPSSLMSLINFFGEKMFKIFPIKGIMAGSETFPISQMKWIMKTFSIPIAHWYGHSEYAILARFCWNCEEFHFYPTYGKVNLMEDKDRNDEHMLIATSLNKYGTQFKNYITEDYATKSVRTCGDDSYFKVNEIIGRKQEYVLDNQGQKKAFGPYLFGIHGNFWSYIESIQFTQSEKGILNVLYVPSENCNDQILKNILIERFDNFKIDINSTKYIPKTKSGKLKYFIQHLDI</sequence>
<proteinExistence type="predicted"/>
<dbReference type="AlphaFoldDB" id="A0A2T6AKY3"/>
<comment type="caution">
    <text evidence="1">The sequence shown here is derived from an EMBL/GenBank/DDBJ whole genome shotgun (WGS) entry which is preliminary data.</text>
</comment>
<dbReference type="EMBL" id="QBKQ01000001">
    <property type="protein sequence ID" value="PTX44479.1"/>
    <property type="molecule type" value="Genomic_DNA"/>
</dbReference>
<evidence type="ECO:0000313" key="2">
    <source>
        <dbReference type="Proteomes" id="UP000244174"/>
    </source>
</evidence>
<keyword evidence="1" id="KW-0436">Ligase</keyword>
<dbReference type="Gene3D" id="3.40.50.12780">
    <property type="entry name" value="N-terminal domain of ligase-like"/>
    <property type="match status" value="1"/>
</dbReference>
<name>A0A2T6AKY3_9FLAO</name>